<evidence type="ECO:0000313" key="4">
    <source>
        <dbReference type="EMBL" id="QDU20100.1"/>
    </source>
</evidence>
<sequence length="119" mass="12275">MGRSVLIADGFADAADSLAELLRLFGHFPYVARSGPEAVELAAAHRPDAAFVSLHLAGLDGYGVARAMAAAGCRPRLLVALTGRGAEADRAAAAAAGFDRHVLKPAEPMELVRLLDGLA</sequence>
<name>A0A517XRF8_9BACT</name>
<feature type="domain" description="Response regulatory" evidence="3">
    <location>
        <begin position="4"/>
        <end position="119"/>
    </location>
</feature>
<evidence type="ECO:0000313" key="5">
    <source>
        <dbReference type="Proteomes" id="UP000319576"/>
    </source>
</evidence>
<organism evidence="4 5">
    <name type="scientific">Urbifossiella limnaea</name>
    <dbReference type="NCBI Taxonomy" id="2528023"/>
    <lineage>
        <taxon>Bacteria</taxon>
        <taxon>Pseudomonadati</taxon>
        <taxon>Planctomycetota</taxon>
        <taxon>Planctomycetia</taxon>
        <taxon>Gemmatales</taxon>
        <taxon>Gemmataceae</taxon>
        <taxon>Urbifossiella</taxon>
    </lineage>
</organism>
<proteinExistence type="predicted"/>
<dbReference type="Gene3D" id="3.40.50.2300">
    <property type="match status" value="1"/>
</dbReference>
<dbReference type="InterPro" id="IPR001789">
    <property type="entry name" value="Sig_transdc_resp-reg_receiver"/>
</dbReference>
<dbReference type="SUPFAM" id="SSF52172">
    <property type="entry name" value="CheY-like"/>
    <property type="match status" value="1"/>
</dbReference>
<dbReference type="InterPro" id="IPR050595">
    <property type="entry name" value="Bact_response_regulator"/>
</dbReference>
<reference evidence="4 5" key="1">
    <citation type="submission" date="2019-02" db="EMBL/GenBank/DDBJ databases">
        <title>Deep-cultivation of Planctomycetes and their phenomic and genomic characterization uncovers novel biology.</title>
        <authorList>
            <person name="Wiegand S."/>
            <person name="Jogler M."/>
            <person name="Boedeker C."/>
            <person name="Pinto D."/>
            <person name="Vollmers J."/>
            <person name="Rivas-Marin E."/>
            <person name="Kohn T."/>
            <person name="Peeters S.H."/>
            <person name="Heuer A."/>
            <person name="Rast P."/>
            <person name="Oberbeckmann S."/>
            <person name="Bunk B."/>
            <person name="Jeske O."/>
            <person name="Meyerdierks A."/>
            <person name="Storesund J.E."/>
            <person name="Kallscheuer N."/>
            <person name="Luecker S."/>
            <person name="Lage O.M."/>
            <person name="Pohl T."/>
            <person name="Merkel B.J."/>
            <person name="Hornburger P."/>
            <person name="Mueller R.-W."/>
            <person name="Bruemmer F."/>
            <person name="Labrenz M."/>
            <person name="Spormann A.M."/>
            <person name="Op den Camp H."/>
            <person name="Overmann J."/>
            <person name="Amann R."/>
            <person name="Jetten M.S.M."/>
            <person name="Mascher T."/>
            <person name="Medema M.H."/>
            <person name="Devos D.P."/>
            <person name="Kaster A.-K."/>
            <person name="Ovreas L."/>
            <person name="Rohde M."/>
            <person name="Galperin M.Y."/>
            <person name="Jogler C."/>
        </authorList>
    </citation>
    <scope>NUCLEOTIDE SEQUENCE [LARGE SCALE GENOMIC DNA]</scope>
    <source>
        <strain evidence="4 5">ETA_A1</strain>
    </source>
</reference>
<evidence type="ECO:0000256" key="1">
    <source>
        <dbReference type="ARBA" id="ARBA00022553"/>
    </source>
</evidence>
<dbReference type="KEGG" id="uli:ETAA1_20430"/>
<dbReference type="PANTHER" id="PTHR44591:SF3">
    <property type="entry name" value="RESPONSE REGULATORY DOMAIN-CONTAINING PROTEIN"/>
    <property type="match status" value="1"/>
</dbReference>
<evidence type="ECO:0000256" key="2">
    <source>
        <dbReference type="PROSITE-ProRule" id="PRU00169"/>
    </source>
</evidence>
<dbReference type="RefSeq" id="WP_145237091.1">
    <property type="nucleotide sequence ID" value="NZ_CP036273.1"/>
</dbReference>
<dbReference type="SMART" id="SM00448">
    <property type="entry name" value="REC"/>
    <property type="match status" value="1"/>
</dbReference>
<protein>
    <submittedName>
        <fullName evidence="4">Transcriptional regulatory protein WalR</fullName>
    </submittedName>
</protein>
<gene>
    <name evidence="4" type="primary">walR_2</name>
    <name evidence="4" type="ORF">ETAA1_20430</name>
</gene>
<keyword evidence="5" id="KW-1185">Reference proteome</keyword>
<evidence type="ECO:0000259" key="3">
    <source>
        <dbReference type="PROSITE" id="PS50110"/>
    </source>
</evidence>
<dbReference type="EMBL" id="CP036273">
    <property type="protein sequence ID" value="QDU20100.1"/>
    <property type="molecule type" value="Genomic_DNA"/>
</dbReference>
<accession>A0A517XRF8</accession>
<dbReference type="OrthoDB" id="283885at2"/>
<dbReference type="InterPro" id="IPR011006">
    <property type="entry name" value="CheY-like_superfamily"/>
</dbReference>
<dbReference type="AlphaFoldDB" id="A0A517XRF8"/>
<dbReference type="Proteomes" id="UP000319576">
    <property type="component" value="Chromosome"/>
</dbReference>
<keyword evidence="1" id="KW-0597">Phosphoprotein</keyword>
<dbReference type="PANTHER" id="PTHR44591">
    <property type="entry name" value="STRESS RESPONSE REGULATOR PROTEIN 1"/>
    <property type="match status" value="1"/>
</dbReference>
<dbReference type="GO" id="GO:0000160">
    <property type="term" value="P:phosphorelay signal transduction system"/>
    <property type="evidence" value="ECO:0007669"/>
    <property type="project" value="InterPro"/>
</dbReference>
<dbReference type="PROSITE" id="PS50110">
    <property type="entry name" value="RESPONSE_REGULATORY"/>
    <property type="match status" value="1"/>
</dbReference>
<dbReference type="Pfam" id="PF00072">
    <property type="entry name" value="Response_reg"/>
    <property type="match status" value="1"/>
</dbReference>
<comment type="caution">
    <text evidence="2">Lacks conserved residue(s) required for the propagation of feature annotation.</text>
</comment>